<accession>A0A6P2DL99</accession>
<dbReference type="EMBL" id="LR593886">
    <property type="protein sequence ID" value="VTS03301.1"/>
    <property type="molecule type" value="Genomic_DNA"/>
</dbReference>
<gene>
    <name evidence="1" type="ORF">SOIL9_72290</name>
</gene>
<evidence type="ECO:0000313" key="1">
    <source>
        <dbReference type="EMBL" id="VTS03301.1"/>
    </source>
</evidence>
<dbReference type="AlphaFoldDB" id="A0A6P2DL99"/>
<dbReference type="KEGG" id="gms:SOIL9_72290"/>
<evidence type="ECO:0000313" key="2">
    <source>
        <dbReference type="Proteomes" id="UP000464178"/>
    </source>
</evidence>
<name>A0A6P2DL99_9BACT</name>
<dbReference type="PROSITE" id="PS51257">
    <property type="entry name" value="PROKAR_LIPOPROTEIN"/>
    <property type="match status" value="1"/>
</dbReference>
<sequence length="171" mass="18259">MFAIRLCPGIIVTALLAAGCQQRPSAFVSKGDKFQVQFGGEPKVVEKTVGGLRSVVYSVVTTDGARTVAATELPLKGDEPAELIPRYLDSAKGDMIRAAGGKAVSETNITLVGKYPGRDFSVRVTEPKPGVLRARIYLVGTRLYQVTVLGTDSYAASDESTAFLDSFQLIE</sequence>
<proteinExistence type="predicted"/>
<reference evidence="1 2" key="1">
    <citation type="submission" date="2019-05" db="EMBL/GenBank/DDBJ databases">
        <authorList>
            <consortium name="Science for Life Laboratories"/>
        </authorList>
    </citation>
    <scope>NUCLEOTIDE SEQUENCE [LARGE SCALE GENOMIC DNA]</scope>
    <source>
        <strain evidence="1">Soil9</strain>
    </source>
</reference>
<keyword evidence="2" id="KW-1185">Reference proteome</keyword>
<organism evidence="1 2">
    <name type="scientific">Gemmata massiliana</name>
    <dbReference type="NCBI Taxonomy" id="1210884"/>
    <lineage>
        <taxon>Bacteria</taxon>
        <taxon>Pseudomonadati</taxon>
        <taxon>Planctomycetota</taxon>
        <taxon>Planctomycetia</taxon>
        <taxon>Gemmatales</taxon>
        <taxon>Gemmataceae</taxon>
        <taxon>Gemmata</taxon>
    </lineage>
</organism>
<protein>
    <submittedName>
        <fullName evidence="1">Uncharacterized protein</fullName>
    </submittedName>
</protein>
<dbReference type="Proteomes" id="UP000464178">
    <property type="component" value="Chromosome"/>
</dbReference>